<reference evidence="5 6" key="1">
    <citation type="submission" date="2016-03" db="EMBL/GenBank/DDBJ databases">
        <title>Draft genome sequence of Paenibacillus antarcticus CECT 5836.</title>
        <authorList>
            <person name="Shin S.-K."/>
            <person name="Yi H."/>
        </authorList>
    </citation>
    <scope>NUCLEOTIDE SEQUENCE [LARGE SCALE GENOMIC DNA]</scope>
    <source>
        <strain evidence="5 6">CECT 5836</strain>
    </source>
</reference>
<sequence length="1053" mass="117450">MENTTPKPIQQQLYTRERRGIFRSTEGFDTIGRSKGLDHSFIKKTLHPFCAYDAPAELLARGEKDTAVYPDALHLYHTDNDQTVIGRSVYQSADFTGLRSAFFTHNYVIPRERSEDVVTDYASWLHADFVETYDIEQGVDLPELNTIPSKGVRRPVDASSVLASLNIDEKMFKQLLFAVMAATTVKKKVYIALDVPAEQISTYAKQLLEVLYGSMPYAFRKLLGFLTYANEPQSKKGIHVMFVERGSLRPGDRNVEKDFAFDLVAKRVANVDVDPSKQAYLDFAWSNLGRPDRAEHFYQFAEQMLADMDMMRSTSVSSYNELSVFYQIEEGNETLFDDNKTTVLRGILDYMTTPEAISSKVRLNDIFLARFDQEFDLIKQGHIPELAIVEVFKDYYRICGKSNEGKIVTYLMVAISHALSAKRKEVVASFYKVIESNPRLSKAFFDMVLSSGFAKQLFEPYILEKFTVAPKTKDVMQLVGVWGKNHPTVTRNAYFVDLAKAQLLAKLRKESDPVRAVNGLLEQQVKLERDWEMKQPGAGATMPDFALMDQLAYAANLFLLTEIDLDKLTKDQLLNIQFLKERKEVKLWAAKFDARIKSQAAVMLAAYAWFTDDQPDENLFNGLSPMELDRVQQLGCQWLQEHIEPEQFSRLALAFYQGGQAGINYSGLLNFVRRHAKDQEVIYQFIQWSAGEQMFAGERGLVPAYAAAIISYFKNHDRDAFKKKDMVKKYFHAAKPKLKPVYTKVETELSTPFVKFIRRNRRQLMRTIVFAGFFLVVVVGGLFGLQAMGVFDKEPEKIVEVTPTPPVVATPEVIKDEIVVYAEPVTSTEGKVEGSKLVFLIRDPGTCKAFDASSITLESTAGEEPITPTGLKPEAKCEAVVAPDTDDKNKDKTDSSDVSGEGTTTLDGADASTKDETTSNGSGDTSKEDQLEVKGSEGTGKTDEVAGTATEDTSKKDGTTVKGTVGEAVGTESDPTSKEVGKTDDVTGTEGTSNAVDGTTGTGTPAPTKPILNLAEYKNSITVVLSDLMMDTLVDRVIMVGTQSIRLIEKPML</sequence>
<feature type="compositionally biased region" description="Low complexity" evidence="1">
    <location>
        <begin position="998"/>
        <end position="1008"/>
    </location>
</feature>
<keyword evidence="2" id="KW-0812">Transmembrane</keyword>
<keyword evidence="6" id="KW-1185">Reference proteome</keyword>
<evidence type="ECO:0000256" key="2">
    <source>
        <dbReference type="SAM" id="Phobius"/>
    </source>
</evidence>
<feature type="compositionally biased region" description="Basic and acidic residues" evidence="1">
    <location>
        <begin position="925"/>
        <end position="944"/>
    </location>
</feature>
<keyword evidence="2" id="KW-1133">Transmembrane helix</keyword>
<evidence type="ECO:0000259" key="3">
    <source>
        <dbReference type="Pfam" id="PF20013"/>
    </source>
</evidence>
<evidence type="ECO:0000313" key="6">
    <source>
        <dbReference type="Proteomes" id="UP000077355"/>
    </source>
</evidence>
<feature type="transmembrane region" description="Helical" evidence="2">
    <location>
        <begin position="768"/>
        <end position="791"/>
    </location>
</feature>
<feature type="domain" description="GTPase-associated protein 1 middle" evidence="4">
    <location>
        <begin position="162"/>
        <end position="264"/>
    </location>
</feature>
<protein>
    <recommendedName>
        <fullName evidence="7">Glycosyltransferase</fullName>
    </recommendedName>
</protein>
<dbReference type="Pfam" id="PF20014">
    <property type="entry name" value="GAP1-M"/>
    <property type="match status" value="1"/>
</dbReference>
<proteinExistence type="predicted"/>
<dbReference type="Pfam" id="PF20013">
    <property type="entry name" value="GAP1-N2"/>
    <property type="match status" value="1"/>
</dbReference>
<feature type="compositionally biased region" description="Basic and acidic residues" evidence="1">
    <location>
        <begin position="885"/>
        <end position="895"/>
    </location>
</feature>
<evidence type="ECO:0000313" key="5">
    <source>
        <dbReference type="EMBL" id="OAB44086.1"/>
    </source>
</evidence>
<accession>A0A162K7C4</accession>
<keyword evidence="2" id="KW-0472">Membrane</keyword>
<feature type="compositionally biased region" description="Basic and acidic residues" evidence="1">
    <location>
        <begin position="975"/>
        <end position="985"/>
    </location>
</feature>
<comment type="caution">
    <text evidence="5">The sequence shown here is derived from an EMBL/GenBank/DDBJ whole genome shotgun (WGS) entry which is preliminary data.</text>
</comment>
<organism evidence="5 6">
    <name type="scientific">Paenibacillus antarcticus</name>
    <dbReference type="NCBI Taxonomy" id="253703"/>
    <lineage>
        <taxon>Bacteria</taxon>
        <taxon>Bacillati</taxon>
        <taxon>Bacillota</taxon>
        <taxon>Bacilli</taxon>
        <taxon>Bacillales</taxon>
        <taxon>Paenibacillaceae</taxon>
        <taxon>Paenibacillus</taxon>
    </lineage>
</organism>
<dbReference type="InterPro" id="IPR045401">
    <property type="entry name" value="GAP1-M"/>
</dbReference>
<dbReference type="AlphaFoldDB" id="A0A162K7C4"/>
<evidence type="ECO:0008006" key="7">
    <source>
        <dbReference type="Google" id="ProtNLM"/>
    </source>
</evidence>
<gene>
    <name evidence="5" type="ORF">PBAT_15840</name>
</gene>
<evidence type="ECO:0000259" key="4">
    <source>
        <dbReference type="Pfam" id="PF20014"/>
    </source>
</evidence>
<dbReference type="RefSeq" id="WP_068650918.1">
    <property type="nucleotide sequence ID" value="NZ_CP043611.1"/>
</dbReference>
<evidence type="ECO:0000256" key="1">
    <source>
        <dbReference type="SAM" id="MobiDB-lite"/>
    </source>
</evidence>
<dbReference type="Proteomes" id="UP000077355">
    <property type="component" value="Unassembled WGS sequence"/>
</dbReference>
<feature type="domain" description="GTPase-associated protein 1 N-terminal" evidence="3">
    <location>
        <begin position="9"/>
        <end position="146"/>
    </location>
</feature>
<dbReference type="EMBL" id="LVJI01000022">
    <property type="protein sequence ID" value="OAB44086.1"/>
    <property type="molecule type" value="Genomic_DNA"/>
</dbReference>
<dbReference type="OrthoDB" id="2931061at2"/>
<name>A0A162K7C4_9BACL</name>
<dbReference type="InterPro" id="IPR045402">
    <property type="entry name" value="GAP1-N2"/>
</dbReference>
<feature type="region of interest" description="Disordered" evidence="1">
    <location>
        <begin position="859"/>
        <end position="1008"/>
    </location>
</feature>